<keyword evidence="8" id="KW-1185">Reference proteome</keyword>
<evidence type="ECO:0000256" key="5">
    <source>
        <dbReference type="ARBA" id="ARBA00022750"/>
    </source>
</evidence>
<keyword evidence="3" id="KW-0645">Protease</keyword>
<dbReference type="NCBIfam" id="TIGR00140">
    <property type="entry name" value="hupD"/>
    <property type="match status" value="1"/>
</dbReference>
<dbReference type="Gene3D" id="3.40.50.1450">
    <property type="entry name" value="HybD-like"/>
    <property type="match status" value="1"/>
</dbReference>
<dbReference type="Pfam" id="PF01750">
    <property type="entry name" value="HycI"/>
    <property type="match status" value="1"/>
</dbReference>
<dbReference type="InterPro" id="IPR004419">
    <property type="entry name" value="Pept_A31_hyd_express"/>
</dbReference>
<keyword evidence="6" id="KW-0378">Hydrolase</keyword>
<dbReference type="Proteomes" id="UP000305202">
    <property type="component" value="Unassembled WGS sequence"/>
</dbReference>
<dbReference type="EMBL" id="SZPQ01000011">
    <property type="protein sequence ID" value="TKI06481.1"/>
    <property type="molecule type" value="Genomic_DNA"/>
</dbReference>
<dbReference type="InterPro" id="IPR000671">
    <property type="entry name" value="Peptidase_A31"/>
</dbReference>
<evidence type="ECO:0000256" key="1">
    <source>
        <dbReference type="ARBA" id="ARBA00006814"/>
    </source>
</evidence>
<evidence type="ECO:0000256" key="4">
    <source>
        <dbReference type="ARBA" id="ARBA00022723"/>
    </source>
</evidence>
<evidence type="ECO:0000313" key="7">
    <source>
        <dbReference type="EMBL" id="TKI06481.1"/>
    </source>
</evidence>
<dbReference type="NCBIfam" id="NF007777">
    <property type="entry name" value="PRK10466.1"/>
    <property type="match status" value="1"/>
</dbReference>
<dbReference type="PANTHER" id="PTHR30302">
    <property type="entry name" value="HYDROGENASE 1 MATURATION PROTEASE"/>
    <property type="match status" value="1"/>
</dbReference>
<evidence type="ECO:0000256" key="2">
    <source>
        <dbReference type="ARBA" id="ARBA00022596"/>
    </source>
</evidence>
<dbReference type="InterPro" id="IPR023430">
    <property type="entry name" value="Pept_HybD-like_dom_sf"/>
</dbReference>
<keyword evidence="5" id="KW-0064">Aspartyl protease</keyword>
<dbReference type="SUPFAM" id="SSF53163">
    <property type="entry name" value="HybD-like"/>
    <property type="match status" value="1"/>
</dbReference>
<proteinExistence type="inferred from homology"/>
<gene>
    <name evidence="7" type="ORF">FCN80_09460</name>
</gene>
<protein>
    <submittedName>
        <fullName evidence="7">HyaD/HybD family hydrogenase maturation endopeptidase</fullName>
    </submittedName>
</protein>
<dbReference type="RefSeq" id="WP_136989920.1">
    <property type="nucleotide sequence ID" value="NZ_SZPQ01000011.1"/>
</dbReference>
<dbReference type="PRINTS" id="PR00446">
    <property type="entry name" value="HYDRGNUPTAKE"/>
</dbReference>
<name>A0ABY2SL69_9HYPH</name>
<organism evidence="7 8">
    <name type="scientific">Martelella alba</name>
    <dbReference type="NCBI Taxonomy" id="2590451"/>
    <lineage>
        <taxon>Bacteria</taxon>
        <taxon>Pseudomonadati</taxon>
        <taxon>Pseudomonadota</taxon>
        <taxon>Alphaproteobacteria</taxon>
        <taxon>Hyphomicrobiales</taxon>
        <taxon>Aurantimonadaceae</taxon>
        <taxon>Martelella</taxon>
    </lineage>
</organism>
<keyword evidence="2" id="KW-0533">Nickel</keyword>
<accession>A0ABY2SL69</accession>
<keyword evidence="4" id="KW-0479">Metal-binding</keyword>
<dbReference type="CDD" id="cd06062">
    <property type="entry name" value="H2MP_MemB-H2up"/>
    <property type="match status" value="1"/>
</dbReference>
<comment type="similarity">
    <text evidence="1">Belongs to the peptidase A31 family.</text>
</comment>
<sequence length="181" mass="19548">MKIRVLGIGNLLMSDEAAGVRIVERLRRYHAFSPAVDLLDGGTSGMELLEDISGCDHLIVADAILTGHAPGTLTVLCDEAVPVLFARKISPHQLGLSDVLMALRLMEEFPRRLTLVGVEPETLIPGIGMSAAVRRAVAPATEVIVKALRLDGIGVSARRDTAMTAQERIWMECCRAGENHE</sequence>
<evidence type="ECO:0000256" key="6">
    <source>
        <dbReference type="ARBA" id="ARBA00022801"/>
    </source>
</evidence>
<dbReference type="NCBIfam" id="TIGR00072">
    <property type="entry name" value="hydrog_prot"/>
    <property type="match status" value="1"/>
</dbReference>
<reference evidence="7 8" key="1">
    <citation type="submission" date="2019-04" db="EMBL/GenBank/DDBJ databases">
        <authorList>
            <person name="Li M."/>
            <person name="Gao C."/>
        </authorList>
    </citation>
    <scope>NUCLEOTIDE SEQUENCE [LARGE SCALE GENOMIC DNA]</scope>
    <source>
        <strain evidence="7 8">BGMRC 2031</strain>
    </source>
</reference>
<dbReference type="PANTHER" id="PTHR30302:SF1">
    <property type="entry name" value="HYDROGENASE 2 MATURATION PROTEASE"/>
    <property type="match status" value="1"/>
</dbReference>
<comment type="caution">
    <text evidence="7">The sequence shown here is derived from an EMBL/GenBank/DDBJ whole genome shotgun (WGS) entry which is preliminary data.</text>
</comment>
<evidence type="ECO:0000256" key="3">
    <source>
        <dbReference type="ARBA" id="ARBA00022670"/>
    </source>
</evidence>
<evidence type="ECO:0000313" key="8">
    <source>
        <dbReference type="Proteomes" id="UP000305202"/>
    </source>
</evidence>